<dbReference type="PROSITE" id="PS00409">
    <property type="entry name" value="PROKAR_NTER_METHYL"/>
    <property type="match status" value="1"/>
</dbReference>
<dbReference type="Pfam" id="PF07963">
    <property type="entry name" value="N_methyl"/>
    <property type="match status" value="1"/>
</dbReference>
<dbReference type="PANTHER" id="PTHR30093:SF44">
    <property type="entry name" value="TYPE II SECRETION SYSTEM CORE PROTEIN G"/>
    <property type="match status" value="1"/>
</dbReference>
<dbReference type="PANTHER" id="PTHR30093">
    <property type="entry name" value="GENERAL SECRETION PATHWAY PROTEIN G"/>
    <property type="match status" value="1"/>
</dbReference>
<dbReference type="InterPro" id="IPR000983">
    <property type="entry name" value="Bac_GSPG_pilin"/>
</dbReference>
<dbReference type="PRINTS" id="PR00813">
    <property type="entry name" value="BCTERIALGSPG"/>
</dbReference>
<evidence type="ECO:0000256" key="3">
    <source>
        <dbReference type="ARBA" id="ARBA00022692"/>
    </source>
</evidence>
<feature type="transmembrane region" description="Helical" evidence="6">
    <location>
        <begin position="12"/>
        <end position="36"/>
    </location>
</feature>
<dbReference type="Proteomes" id="UP000177135">
    <property type="component" value="Unassembled WGS sequence"/>
</dbReference>
<comment type="caution">
    <text evidence="7">The sequence shown here is derived from an EMBL/GenBank/DDBJ whole genome shotgun (WGS) entry which is preliminary data.</text>
</comment>
<proteinExistence type="predicted"/>
<evidence type="ECO:0000256" key="6">
    <source>
        <dbReference type="SAM" id="Phobius"/>
    </source>
</evidence>
<keyword evidence="3 6" id="KW-0812">Transmembrane</keyword>
<evidence type="ECO:0000256" key="4">
    <source>
        <dbReference type="ARBA" id="ARBA00022989"/>
    </source>
</evidence>
<keyword evidence="4 6" id="KW-1133">Transmembrane helix</keyword>
<dbReference type="NCBIfam" id="TIGR02532">
    <property type="entry name" value="IV_pilin_GFxxxE"/>
    <property type="match status" value="1"/>
</dbReference>
<dbReference type="GO" id="GO:0015627">
    <property type="term" value="C:type II protein secretion system complex"/>
    <property type="evidence" value="ECO:0007669"/>
    <property type="project" value="InterPro"/>
</dbReference>
<dbReference type="AlphaFoldDB" id="A0A1F5N2L2"/>
<evidence type="ECO:0000256" key="5">
    <source>
        <dbReference type="ARBA" id="ARBA00023136"/>
    </source>
</evidence>
<reference evidence="7 8" key="1">
    <citation type="journal article" date="2016" name="Nat. Commun.">
        <title>Thousands of microbial genomes shed light on interconnected biogeochemical processes in an aquifer system.</title>
        <authorList>
            <person name="Anantharaman K."/>
            <person name="Brown C.T."/>
            <person name="Hug L.A."/>
            <person name="Sharon I."/>
            <person name="Castelle C.J."/>
            <person name="Probst A.J."/>
            <person name="Thomas B.C."/>
            <person name="Singh A."/>
            <person name="Wilkins M.J."/>
            <person name="Karaoz U."/>
            <person name="Brodie E.L."/>
            <person name="Williams K.H."/>
            <person name="Hubbard S.S."/>
            <person name="Banfield J.F."/>
        </authorList>
    </citation>
    <scope>NUCLEOTIDE SEQUENCE [LARGE SCALE GENOMIC DNA]</scope>
</reference>
<evidence type="ECO:0000256" key="1">
    <source>
        <dbReference type="ARBA" id="ARBA00004167"/>
    </source>
</evidence>
<evidence type="ECO:0000313" key="8">
    <source>
        <dbReference type="Proteomes" id="UP000177135"/>
    </source>
</evidence>
<organism evidence="7 8">
    <name type="scientific">Candidatus Daviesbacteria bacterium RIFOXYD1_FULL_41_10</name>
    <dbReference type="NCBI Taxonomy" id="1797801"/>
    <lineage>
        <taxon>Bacteria</taxon>
        <taxon>Candidatus Daviesiibacteriota</taxon>
    </lineage>
</organism>
<name>A0A1F5N2L2_9BACT</name>
<dbReference type="Gene3D" id="3.30.700.10">
    <property type="entry name" value="Glycoprotein, Type 4 Pilin"/>
    <property type="match status" value="1"/>
</dbReference>
<keyword evidence="5 6" id="KW-0472">Membrane</keyword>
<sequence length="143" mass="15710">MKNKGPACRQAGFTLIELMVAIAILAILSAVGMMIFRTVQINSRDEKRLRDLNSLKQALELYRSEWKSYPESLEGLKGLFLEDIPRDPSGGVRSYQYKMDSGSASFVLCALKEGTNEFGNPTDCGTLYCLSPGTPCNMGISSD</sequence>
<evidence type="ECO:0000256" key="2">
    <source>
        <dbReference type="ARBA" id="ARBA00022481"/>
    </source>
</evidence>
<dbReference type="GO" id="GO:0015628">
    <property type="term" value="P:protein secretion by the type II secretion system"/>
    <property type="evidence" value="ECO:0007669"/>
    <property type="project" value="InterPro"/>
</dbReference>
<accession>A0A1F5N2L2</accession>
<dbReference type="SUPFAM" id="SSF54523">
    <property type="entry name" value="Pili subunits"/>
    <property type="match status" value="1"/>
</dbReference>
<dbReference type="GO" id="GO:0016020">
    <property type="term" value="C:membrane"/>
    <property type="evidence" value="ECO:0007669"/>
    <property type="project" value="UniProtKB-SubCell"/>
</dbReference>
<dbReference type="EMBL" id="MFEC01000004">
    <property type="protein sequence ID" value="OGE71886.1"/>
    <property type="molecule type" value="Genomic_DNA"/>
</dbReference>
<protein>
    <submittedName>
        <fullName evidence="7">Uncharacterized protein</fullName>
    </submittedName>
</protein>
<dbReference type="InterPro" id="IPR012902">
    <property type="entry name" value="N_methyl_site"/>
</dbReference>
<gene>
    <name evidence="7" type="ORF">A2617_00645</name>
</gene>
<dbReference type="InterPro" id="IPR045584">
    <property type="entry name" value="Pilin-like"/>
</dbReference>
<evidence type="ECO:0000313" key="7">
    <source>
        <dbReference type="EMBL" id="OGE71886.1"/>
    </source>
</evidence>
<keyword evidence="2" id="KW-0488">Methylation</keyword>
<comment type="subcellular location">
    <subcellularLocation>
        <location evidence="1">Membrane</location>
        <topology evidence="1">Single-pass membrane protein</topology>
    </subcellularLocation>
</comment>